<evidence type="ECO:0000256" key="1">
    <source>
        <dbReference type="SAM" id="SignalP"/>
    </source>
</evidence>
<name>M9RE78_9RHOB</name>
<feature type="signal peptide" evidence="1">
    <location>
        <begin position="1"/>
        <end position="27"/>
    </location>
</feature>
<dbReference type="RefSeq" id="WP_015500707.1">
    <property type="nucleotide sequence ID" value="NC_020911.1"/>
</dbReference>
<feature type="domain" description="LCCL" evidence="2">
    <location>
        <begin position="56"/>
        <end position="118"/>
    </location>
</feature>
<sequence length="123" mass="13032">MKSLFAAGWLIISIAIFLGVSAEQVNAQSNTQCALTMPQGVSYHQCSCAPDQGSTAPFWGNGPYTADSDLCSAARHAGIVGEHGGVIKVLRVQGLESYWGSTSNGWTSQGWGTFTSSIIFNRN</sequence>
<organism evidence="3 4">
    <name type="scientific">Octadecabacter antarcticus 307</name>
    <dbReference type="NCBI Taxonomy" id="391626"/>
    <lineage>
        <taxon>Bacteria</taxon>
        <taxon>Pseudomonadati</taxon>
        <taxon>Pseudomonadota</taxon>
        <taxon>Alphaproteobacteria</taxon>
        <taxon>Rhodobacterales</taxon>
        <taxon>Roseobacteraceae</taxon>
        <taxon>Octadecabacter</taxon>
    </lineage>
</organism>
<protein>
    <submittedName>
        <fullName evidence="3">LCCL-domain-containing protein</fullName>
    </submittedName>
</protein>
<dbReference type="InterPro" id="IPR004043">
    <property type="entry name" value="LCCL"/>
</dbReference>
<keyword evidence="4" id="KW-1185">Reference proteome</keyword>
<feature type="chain" id="PRO_5004102264" evidence="1">
    <location>
        <begin position="28"/>
        <end position="123"/>
    </location>
</feature>
<evidence type="ECO:0000259" key="2">
    <source>
        <dbReference type="PROSITE" id="PS50820"/>
    </source>
</evidence>
<dbReference type="Gene3D" id="2.170.130.20">
    <property type="entry name" value="LCCL-like domain"/>
    <property type="match status" value="1"/>
</dbReference>
<keyword evidence="1" id="KW-0732">Signal</keyword>
<dbReference type="AlphaFoldDB" id="M9RE78"/>
<gene>
    <name evidence="3" type="ORF">OAN307_c32040</name>
</gene>
<dbReference type="Proteomes" id="UP000005307">
    <property type="component" value="Chromosome"/>
</dbReference>
<dbReference type="Pfam" id="PF03815">
    <property type="entry name" value="LCCL"/>
    <property type="match status" value="1"/>
</dbReference>
<accession>M9RE78</accession>
<dbReference type="EMBL" id="CP003740">
    <property type="protein sequence ID" value="AGI68726.1"/>
    <property type="molecule type" value="Genomic_DNA"/>
</dbReference>
<dbReference type="HOGENOM" id="CLU_2012938_0_0_5"/>
<proteinExistence type="predicted"/>
<dbReference type="eggNOG" id="ENOG5030IY5">
    <property type="taxonomic scope" value="Bacteria"/>
</dbReference>
<evidence type="ECO:0000313" key="3">
    <source>
        <dbReference type="EMBL" id="AGI68726.1"/>
    </source>
</evidence>
<dbReference type="OrthoDB" id="9814546at2"/>
<dbReference type="PROSITE" id="PS50820">
    <property type="entry name" value="LCCL"/>
    <property type="match status" value="1"/>
</dbReference>
<dbReference type="SUPFAM" id="SSF69848">
    <property type="entry name" value="LCCL domain"/>
    <property type="match status" value="1"/>
</dbReference>
<dbReference type="KEGG" id="oat:OAN307_c32040"/>
<dbReference type="STRING" id="391626.OAN307_c32040"/>
<reference evidence="3 4" key="1">
    <citation type="journal article" date="2013" name="PLoS ONE">
        <title>Poles Apart: Arctic and Antarctic Octadecabacter strains Share High Genome Plasticity and a New Type of Xanthorhodopsin.</title>
        <authorList>
            <person name="Vollmers J."/>
            <person name="Voget S."/>
            <person name="Dietrich S."/>
            <person name="Gollnow K."/>
            <person name="Smits M."/>
            <person name="Meyer K."/>
            <person name="Brinkhoff T."/>
            <person name="Simon M."/>
            <person name="Daniel R."/>
        </authorList>
    </citation>
    <scope>NUCLEOTIDE SEQUENCE [LARGE SCALE GENOMIC DNA]</scope>
    <source>
        <strain evidence="3 4">307</strain>
    </source>
</reference>
<evidence type="ECO:0000313" key="4">
    <source>
        <dbReference type="Proteomes" id="UP000005307"/>
    </source>
</evidence>
<dbReference type="InterPro" id="IPR036609">
    <property type="entry name" value="LCCL_sf"/>
</dbReference>
<dbReference type="SMART" id="SM00603">
    <property type="entry name" value="LCCL"/>
    <property type="match status" value="1"/>
</dbReference>